<dbReference type="GeneID" id="26519729"/>
<accession>A0A0M4R3F8</accession>
<sequence length="142" mass="16119">MATSFIFKRRWHMPYLTKDEFVEMGFDEVTDFDKLAKRAAIAVNLYTQGIYQQYIDFEHEADYRKSAVKLAMGFQIAYLDSSGIMTADDKQTMASVSIGRTSINYGSQHRISAGQKFNLCLDAENALKQAGFSLIVGVDYDR</sequence>
<gene>
    <name evidence="1" type="ORF">A25_31</name>
</gene>
<organism evidence="1 2">
    <name type="scientific">Streptococcus phage A25</name>
    <dbReference type="NCBI Taxonomy" id="1701850"/>
    <lineage>
        <taxon>Viruses</taxon>
        <taxon>Duplodnaviria</taxon>
        <taxon>Heunggongvirae</taxon>
        <taxon>Uroviricota</taxon>
        <taxon>Caudoviricetes</taxon>
        <taxon>Stonewallvirus</taxon>
        <taxon>Stonewallvirus A25</taxon>
    </lineage>
</organism>
<dbReference type="OrthoDB" id="15923at10239"/>
<evidence type="ECO:0000313" key="1">
    <source>
        <dbReference type="EMBL" id="ALF02711.1"/>
    </source>
</evidence>
<protein>
    <submittedName>
        <fullName evidence="1">Uncharacterized protein</fullName>
    </submittedName>
</protein>
<dbReference type="Proteomes" id="UP000201602">
    <property type="component" value="Segment"/>
</dbReference>
<dbReference type="KEGG" id="vg:26519729"/>
<dbReference type="EMBL" id="KT388093">
    <property type="protein sequence ID" value="ALF02711.1"/>
    <property type="molecule type" value="Genomic_DNA"/>
</dbReference>
<reference evidence="1 2" key="1">
    <citation type="submission" date="2015-08" db="EMBL/GenBank/DDBJ databases">
        <title>Complete genome sequence of transducing bacteriophage A25 of Streptococcus pyogenes.</title>
        <authorList>
            <person name="McCullor K.A."/>
            <person name="King C.J."/>
            <person name="Postoak B.M."/>
            <person name="McShan W.M."/>
        </authorList>
    </citation>
    <scope>NUCLEOTIDE SEQUENCE [LARGE SCALE GENOMIC DNA]</scope>
</reference>
<keyword evidence="2" id="KW-1185">Reference proteome</keyword>
<dbReference type="RefSeq" id="YP_009191538.1">
    <property type="nucleotide sequence ID" value="NC_028697.1"/>
</dbReference>
<proteinExistence type="predicted"/>
<evidence type="ECO:0000313" key="2">
    <source>
        <dbReference type="Proteomes" id="UP000201602"/>
    </source>
</evidence>
<name>A0A0M4R3F8_9CAUD</name>